<keyword evidence="8" id="KW-0464">Manganese</keyword>
<sequence>MFFNGRQRTIRIRNISQFIIFGAIKLPKDVMQIIRLNQIPVLYLTENLDFLGRVENPSSLQTKYLTHQRQRLHDFEFNHGTAESITWAKLHNQYTFLQSWTPHRVDYTIKQALDYLKLLMDNLPAALSIHELREYMEEADKIYYCAVASIISFYNPCTQTTLQQINQLLKLGNQLLHQYIYTHLISTGLHPDYGIIHSDAHHELPLAWDFSAEFRAPVVDDLVINFVRNLPNLNSNGNGNGKKCPLNLIQHFLKCWEGKLKTFVLHPCAGEVSYRQCIDIQVREYAASLLGDIEYYRPLALKLHPQNNAVTNIAENQKPVLTLV</sequence>
<protein>
    <recommendedName>
        <fullName evidence="12">CRISPR-associated endonuclease Cas1</fullName>
    </recommendedName>
</protein>
<name>A0A433VCW0_9CYAN</name>
<proteinExistence type="predicted"/>
<dbReference type="InterPro" id="IPR050646">
    <property type="entry name" value="Cas1"/>
</dbReference>
<reference evidence="10" key="2">
    <citation type="journal article" date="2019" name="Genome Biol. Evol.">
        <title>Day and night: Metabolic profiles and evolutionary relationships of six axenic non-marine cyanobacteria.</title>
        <authorList>
            <person name="Will S.E."/>
            <person name="Henke P."/>
            <person name="Boedeker C."/>
            <person name="Huang S."/>
            <person name="Brinkmann H."/>
            <person name="Rohde M."/>
            <person name="Jarek M."/>
            <person name="Friedl T."/>
            <person name="Seufert S."/>
            <person name="Schumacher M."/>
            <person name="Overmann J."/>
            <person name="Neumann-Schaal M."/>
            <person name="Petersen J."/>
        </authorList>
    </citation>
    <scope>NUCLEOTIDE SEQUENCE [LARGE SCALE GENOMIC DNA]</scope>
    <source>
        <strain evidence="10">PCC 7102</strain>
    </source>
</reference>
<dbReference type="PANTHER" id="PTHR34353">
    <property type="entry name" value="CRISPR-ASSOCIATED ENDONUCLEASE CAS1 1"/>
    <property type="match status" value="1"/>
</dbReference>
<evidence type="ECO:0008006" key="12">
    <source>
        <dbReference type="Google" id="ProtNLM"/>
    </source>
</evidence>
<evidence type="ECO:0000256" key="7">
    <source>
        <dbReference type="ARBA" id="ARBA00023125"/>
    </source>
</evidence>
<evidence type="ECO:0000313" key="11">
    <source>
        <dbReference type="Proteomes" id="UP000271624"/>
    </source>
</evidence>
<keyword evidence="3" id="KW-0255">Endonuclease</keyword>
<evidence type="ECO:0000256" key="3">
    <source>
        <dbReference type="ARBA" id="ARBA00022759"/>
    </source>
</evidence>
<keyword evidence="4" id="KW-0378">Hydrolase</keyword>
<dbReference type="GO" id="GO:0016787">
    <property type="term" value="F:hydrolase activity"/>
    <property type="evidence" value="ECO:0007669"/>
    <property type="project" value="UniProtKB-KW"/>
</dbReference>
<accession>A0A433VCW0</accession>
<dbReference type="NCBIfam" id="TIGR00287">
    <property type="entry name" value="cas1"/>
    <property type="match status" value="1"/>
</dbReference>
<dbReference type="EMBL" id="RSCL01000012">
    <property type="protein sequence ID" value="RUT03859.1"/>
    <property type="molecule type" value="Genomic_DNA"/>
</dbReference>
<evidence type="ECO:0000256" key="1">
    <source>
        <dbReference type="ARBA" id="ARBA00022722"/>
    </source>
</evidence>
<dbReference type="Gene3D" id="3.100.10.20">
    <property type="entry name" value="CRISPR-associated endonuclease Cas1, N-terminal domain"/>
    <property type="match status" value="1"/>
</dbReference>
<keyword evidence="2" id="KW-0479">Metal-binding</keyword>
<dbReference type="GO" id="GO:0051607">
    <property type="term" value="P:defense response to virus"/>
    <property type="evidence" value="ECO:0007669"/>
    <property type="project" value="UniProtKB-KW"/>
</dbReference>
<keyword evidence="1" id="KW-0540">Nuclease</keyword>
<dbReference type="PANTHER" id="PTHR34353:SF2">
    <property type="entry name" value="CRISPR-ASSOCIATED ENDONUCLEASE CAS1 1"/>
    <property type="match status" value="1"/>
</dbReference>
<dbReference type="GO" id="GO:0003677">
    <property type="term" value="F:DNA binding"/>
    <property type="evidence" value="ECO:0007669"/>
    <property type="project" value="UniProtKB-KW"/>
</dbReference>
<dbReference type="InterPro" id="IPR042211">
    <property type="entry name" value="CRISPR-assoc_Cas1_N"/>
</dbReference>
<keyword evidence="6" id="KW-0051">Antiviral defense</keyword>
<evidence type="ECO:0000256" key="6">
    <source>
        <dbReference type="ARBA" id="ARBA00023118"/>
    </source>
</evidence>
<dbReference type="Proteomes" id="UP000271624">
    <property type="component" value="Unassembled WGS sequence"/>
</dbReference>
<dbReference type="Gene3D" id="1.20.120.920">
    <property type="entry name" value="CRISPR-associated endonuclease Cas1, C-terminal domain"/>
    <property type="match status" value="1"/>
</dbReference>
<dbReference type="GO" id="GO:0046872">
    <property type="term" value="F:metal ion binding"/>
    <property type="evidence" value="ECO:0007669"/>
    <property type="project" value="UniProtKB-KW"/>
</dbReference>
<evidence type="ECO:0000313" key="10">
    <source>
        <dbReference type="EMBL" id="RUT03859.1"/>
    </source>
</evidence>
<dbReference type="CDD" id="cd09634">
    <property type="entry name" value="Cas1_I-II-III"/>
    <property type="match status" value="1"/>
</dbReference>
<gene>
    <name evidence="10" type="ORF">DSM106972_047730</name>
</gene>
<keyword evidence="7" id="KW-0238">DNA-binding</keyword>
<dbReference type="AlphaFoldDB" id="A0A433VCW0"/>
<evidence type="ECO:0000256" key="8">
    <source>
        <dbReference type="ARBA" id="ARBA00023211"/>
    </source>
</evidence>
<comment type="subunit">
    <text evidence="9">Homodimer, forms a heterotetramer with a Cas2 homodimer.</text>
</comment>
<dbReference type="Pfam" id="PF01867">
    <property type="entry name" value="Cas_Cas1"/>
    <property type="match status" value="1"/>
</dbReference>
<dbReference type="GO" id="GO:0004519">
    <property type="term" value="F:endonuclease activity"/>
    <property type="evidence" value="ECO:0007669"/>
    <property type="project" value="UniProtKB-KW"/>
</dbReference>
<organism evidence="10 11">
    <name type="scientific">Dulcicalothrix desertica PCC 7102</name>
    <dbReference type="NCBI Taxonomy" id="232991"/>
    <lineage>
        <taxon>Bacteria</taxon>
        <taxon>Bacillati</taxon>
        <taxon>Cyanobacteriota</taxon>
        <taxon>Cyanophyceae</taxon>
        <taxon>Nostocales</taxon>
        <taxon>Calotrichaceae</taxon>
        <taxon>Dulcicalothrix</taxon>
    </lineage>
</organism>
<dbReference type="InterPro" id="IPR042206">
    <property type="entry name" value="CRISPR-assoc_Cas1_C"/>
</dbReference>
<evidence type="ECO:0000256" key="2">
    <source>
        <dbReference type="ARBA" id="ARBA00022723"/>
    </source>
</evidence>
<evidence type="ECO:0000256" key="5">
    <source>
        <dbReference type="ARBA" id="ARBA00022842"/>
    </source>
</evidence>
<reference evidence="10" key="1">
    <citation type="submission" date="2018-12" db="EMBL/GenBank/DDBJ databases">
        <authorList>
            <person name="Will S."/>
            <person name="Neumann-Schaal M."/>
            <person name="Henke P."/>
        </authorList>
    </citation>
    <scope>NUCLEOTIDE SEQUENCE</scope>
    <source>
        <strain evidence="10">PCC 7102</strain>
    </source>
</reference>
<keyword evidence="11" id="KW-1185">Reference proteome</keyword>
<dbReference type="GO" id="GO:0043571">
    <property type="term" value="P:maintenance of CRISPR repeat elements"/>
    <property type="evidence" value="ECO:0007669"/>
    <property type="project" value="InterPro"/>
</dbReference>
<evidence type="ECO:0000256" key="4">
    <source>
        <dbReference type="ARBA" id="ARBA00022801"/>
    </source>
</evidence>
<comment type="caution">
    <text evidence="10">The sequence shown here is derived from an EMBL/GenBank/DDBJ whole genome shotgun (WGS) entry which is preliminary data.</text>
</comment>
<evidence type="ECO:0000256" key="9">
    <source>
        <dbReference type="ARBA" id="ARBA00038592"/>
    </source>
</evidence>
<keyword evidence="5" id="KW-0460">Magnesium</keyword>
<dbReference type="InterPro" id="IPR002729">
    <property type="entry name" value="CRISPR-assoc_Cas1"/>
</dbReference>